<reference evidence="2" key="1">
    <citation type="submission" date="2015-07" db="EMBL/GenBank/DDBJ databases">
        <title>Transcriptome Assembly of Anthurium amnicola.</title>
        <authorList>
            <person name="Suzuki J."/>
        </authorList>
    </citation>
    <scope>NUCLEOTIDE SEQUENCE</scope>
</reference>
<feature type="compositionally biased region" description="Low complexity" evidence="1">
    <location>
        <begin position="184"/>
        <end position="200"/>
    </location>
</feature>
<evidence type="ECO:0000313" key="3">
    <source>
        <dbReference type="EMBL" id="JAT61658.1"/>
    </source>
</evidence>
<dbReference type="EMBL" id="GDJX01006278">
    <property type="protein sequence ID" value="JAT61658.1"/>
    <property type="molecule type" value="Transcribed_RNA"/>
</dbReference>
<sequence length="317" mass="34262">MQGKRSTLEQFPEAFEFNRASSSSSWANVLTPGDAQNLPDYLLSPNEPNMSYRNGVNHETESSSDWTLRGSSSTELITSQTDHIETKMENGWISSLTANARAGPSLEERRLEETNMLSLHNVGINLNSNQISQDQLFLQNSGSNDAALTLVCNADLTGNGEQLPHSGICPLYNPFVSEAEQIPSGSRVNTSRRTSSRGVNNLSEDADGRHGSSLDSRRSSGKRKNVEGASGQSSGSGTHSCFQQTENDLLHTVSARHVPSSSLNISTSPGNLSRADPPEEHLNLRYNAGVRGAASEHVLSASVDGSAESSQRNFRMR</sequence>
<dbReference type="EMBL" id="GDJX01011016">
    <property type="protein sequence ID" value="JAT56920.1"/>
    <property type="molecule type" value="Transcribed_RNA"/>
</dbReference>
<accession>A0A1D1YQK5</accession>
<name>A0A1D1YQK5_9ARAE</name>
<feature type="compositionally biased region" description="Polar residues" evidence="1">
    <location>
        <begin position="230"/>
        <end position="242"/>
    </location>
</feature>
<dbReference type="AlphaFoldDB" id="A0A1D1YQK5"/>
<evidence type="ECO:0000256" key="1">
    <source>
        <dbReference type="SAM" id="MobiDB-lite"/>
    </source>
</evidence>
<proteinExistence type="predicted"/>
<feature type="non-terminal residue" evidence="2">
    <location>
        <position position="317"/>
    </location>
</feature>
<feature type="compositionally biased region" description="Basic and acidic residues" evidence="1">
    <location>
        <begin position="206"/>
        <end position="218"/>
    </location>
</feature>
<protein>
    <submittedName>
        <fullName evidence="2">Uncharacterized protein</fullName>
    </submittedName>
</protein>
<gene>
    <name evidence="3" type="ORF">g.51011</name>
    <name evidence="2" type="ORF">g.51014</name>
</gene>
<evidence type="ECO:0000313" key="2">
    <source>
        <dbReference type="EMBL" id="JAT56920.1"/>
    </source>
</evidence>
<feature type="region of interest" description="Disordered" evidence="1">
    <location>
        <begin position="182"/>
        <end position="242"/>
    </location>
</feature>
<organism evidence="2">
    <name type="scientific">Anthurium amnicola</name>
    <dbReference type="NCBI Taxonomy" id="1678845"/>
    <lineage>
        <taxon>Eukaryota</taxon>
        <taxon>Viridiplantae</taxon>
        <taxon>Streptophyta</taxon>
        <taxon>Embryophyta</taxon>
        <taxon>Tracheophyta</taxon>
        <taxon>Spermatophyta</taxon>
        <taxon>Magnoliopsida</taxon>
        <taxon>Liliopsida</taxon>
        <taxon>Araceae</taxon>
        <taxon>Pothoideae</taxon>
        <taxon>Potheae</taxon>
        <taxon>Anthurium</taxon>
    </lineage>
</organism>